<evidence type="ECO:0000313" key="4">
    <source>
        <dbReference type="EMBL" id="NEK14953.1"/>
    </source>
</evidence>
<evidence type="ECO:0000256" key="2">
    <source>
        <dbReference type="ARBA" id="ARBA00023002"/>
    </source>
</evidence>
<dbReference type="PANTHER" id="PTHR24320:SF272">
    <property type="entry name" value="NAD(P)-BINDING ROSSMANN-FOLD SUPERFAMILY PROTEIN"/>
    <property type="match status" value="1"/>
</dbReference>
<protein>
    <recommendedName>
        <fullName evidence="3">Probable oxidoreductase</fullName>
    </recommendedName>
</protein>
<dbReference type="Proteomes" id="UP000471705">
    <property type="component" value="Unassembled WGS sequence"/>
</dbReference>
<comment type="caution">
    <text evidence="4">The sequence shown here is derived from an EMBL/GenBank/DDBJ whole genome shotgun (WGS) entry which is preliminary data.</text>
</comment>
<gene>
    <name evidence="4" type="ORF">GR257_08785</name>
</gene>
<dbReference type="Gene3D" id="3.40.50.720">
    <property type="entry name" value="NAD(P)-binding Rossmann-like Domain"/>
    <property type="match status" value="1"/>
</dbReference>
<dbReference type="AlphaFoldDB" id="A0A7K3VCS6"/>
<dbReference type="RefSeq" id="WP_164046487.1">
    <property type="nucleotide sequence ID" value="NZ_WUFV01000003.1"/>
</dbReference>
<evidence type="ECO:0000313" key="5">
    <source>
        <dbReference type="Proteomes" id="UP000471705"/>
    </source>
</evidence>
<dbReference type="PANTHER" id="PTHR24320">
    <property type="entry name" value="RETINOL DEHYDROGENASE"/>
    <property type="match status" value="1"/>
</dbReference>
<organism evidence="4 5">
    <name type="scientific">Rhizobium leguminosarum</name>
    <dbReference type="NCBI Taxonomy" id="384"/>
    <lineage>
        <taxon>Bacteria</taxon>
        <taxon>Pseudomonadati</taxon>
        <taxon>Pseudomonadota</taxon>
        <taxon>Alphaproteobacteria</taxon>
        <taxon>Hyphomicrobiales</taxon>
        <taxon>Rhizobiaceae</taxon>
        <taxon>Rhizobium/Agrobacterium group</taxon>
        <taxon>Rhizobium</taxon>
    </lineage>
</organism>
<keyword evidence="2" id="KW-0560">Oxidoreductase</keyword>
<dbReference type="FunFam" id="3.40.50.720:FF:000594">
    <property type="entry name" value="Short-chain oxidoreductase"/>
    <property type="match status" value="1"/>
</dbReference>
<evidence type="ECO:0000256" key="3">
    <source>
        <dbReference type="ARBA" id="ARBA00071493"/>
    </source>
</evidence>
<evidence type="ECO:0000256" key="1">
    <source>
        <dbReference type="ARBA" id="ARBA00006484"/>
    </source>
</evidence>
<proteinExistence type="inferred from homology"/>
<dbReference type="SUPFAM" id="SSF51735">
    <property type="entry name" value="NAD(P)-binding Rossmann-fold domains"/>
    <property type="match status" value="1"/>
</dbReference>
<dbReference type="InterPro" id="IPR036291">
    <property type="entry name" value="NAD(P)-bd_dom_sf"/>
</dbReference>
<dbReference type="Pfam" id="PF00106">
    <property type="entry name" value="adh_short"/>
    <property type="match status" value="1"/>
</dbReference>
<comment type="similarity">
    <text evidence="1">Belongs to the short-chain dehydrogenases/reductases (SDR) family.</text>
</comment>
<dbReference type="GO" id="GO:0016491">
    <property type="term" value="F:oxidoreductase activity"/>
    <property type="evidence" value="ECO:0007669"/>
    <property type="project" value="UniProtKB-KW"/>
</dbReference>
<accession>A0A7K3VCS6</accession>
<dbReference type="PRINTS" id="PR00081">
    <property type="entry name" value="GDHRDH"/>
</dbReference>
<dbReference type="EMBL" id="WUFV01000003">
    <property type="protein sequence ID" value="NEK14953.1"/>
    <property type="molecule type" value="Genomic_DNA"/>
</dbReference>
<reference evidence="4 5" key="1">
    <citation type="submission" date="2019-12" db="EMBL/GenBank/DDBJ databases">
        <title>Rhizobium genotypes associated with high levels of biological nitrogen fixation by grain legumes in a temperate-maritime cropping system.</title>
        <authorList>
            <person name="Maluk M."/>
            <person name="Francesc Ferrando Molina F."/>
            <person name="Lopez Del Egido L."/>
            <person name="Lafos M."/>
            <person name="Langarica-Fuentes A."/>
            <person name="Gebre Yohannes G."/>
            <person name="Young M.W."/>
            <person name="Martin P."/>
            <person name="Gantlett R."/>
            <person name="Kenicer G."/>
            <person name="Hawes C."/>
            <person name="Begg G.S."/>
            <person name="Quilliam R.S."/>
            <person name="Squire G.R."/>
            <person name="Poole P.S."/>
            <person name="Young P.W."/>
            <person name="Iannetta P.M."/>
            <person name="James E.K."/>
        </authorList>
    </citation>
    <scope>NUCLEOTIDE SEQUENCE [LARGE SCALE GENOMIC DNA]</scope>
    <source>
        <strain evidence="4 5">JHI54</strain>
    </source>
</reference>
<dbReference type="InterPro" id="IPR002347">
    <property type="entry name" value="SDR_fam"/>
</dbReference>
<name>A0A7K3VCS6_RHILE</name>
<sequence length="322" mass="34425">MTENFGAKSTADEVLDGVDLKGKRFLITGVSSGIGLETARALVAHGASVVGAVRDLAKAERATASVRDASSGSLELIELDLASLQSVRACADRLLADGRRFDSIIANAGVMATPFARTADGFELQFGTNHLGHFALVNRIASLLADNGRLVVLSSQAHRVADVDLDDPNFERQAYDPWVAYGRSKTATSLFAAEFDRRHRHRGIRAASVMPGNSLTDLPRHLRQEDLQSLFETVGKARAEAGLPPAELKDIPQVAATSVWAAVVADKDEIGGHYLEDCVVAPINDTHNPFADGVRSYALDADKAKQLWAKSEELIGANTAAI</sequence>